<evidence type="ECO:0000313" key="1">
    <source>
        <dbReference type="EMBL" id="EAR16937.1"/>
    </source>
</evidence>
<dbReference type="Proteomes" id="UP000009049">
    <property type="component" value="Chromosome"/>
</dbReference>
<dbReference type="eggNOG" id="COG3386">
    <property type="taxonomic scope" value="Bacteria"/>
</dbReference>
<accession>A4CJ29</accession>
<proteinExistence type="predicted"/>
<reference evidence="1 2" key="1">
    <citation type="journal article" date="2009" name="J. Bacteriol.">
        <title>Complete genome sequence of Robiginitalea biformata HTCC2501.</title>
        <authorList>
            <person name="Oh H.M."/>
            <person name="Giovannoni S.J."/>
            <person name="Lee K."/>
            <person name="Ferriera S."/>
            <person name="Johnson J."/>
            <person name="Cho J.C."/>
        </authorList>
    </citation>
    <scope>NUCLEOTIDE SEQUENCE [LARGE SCALE GENOMIC DNA]</scope>
    <source>
        <strain evidence="2">ATCC BAA-864 / HTCC2501 / KCTC 12146</strain>
    </source>
</reference>
<name>A4CJ29_ROBBH</name>
<dbReference type="AlphaFoldDB" id="A4CJ29"/>
<sequence length="297" mass="33707">MAQLGSKSFRQSLILITALLGYSCTQYGQLEYVCRLPGPINEASGMITYDGKTVWIVEDSSNPDKIREVDSTGNLVREFKVDHARNTDWEAMTRDSLDRVYIGDFGNNQNYRDDLVIYRLPDPRSEPGDKIDAEAIRFTYPDQKKFPPKKKGRFFDAEALFHQGGHLYIVTKNRAVPFNGMATVYRVPDQPGEYEAEIFARIPICDDRRACQVTDAALSPSGNRLVLLGYGYLWVYENFARTGFEEPPRKISLRTNTQLEGICFVTETLVYLADERSVGRGGNLYSFPLPIPRDAED</sequence>
<evidence type="ECO:0000313" key="2">
    <source>
        <dbReference type="Proteomes" id="UP000009049"/>
    </source>
</evidence>
<dbReference type="PROSITE" id="PS51257">
    <property type="entry name" value="PROKAR_LIPOPROTEIN"/>
    <property type="match status" value="1"/>
</dbReference>
<dbReference type="HOGENOM" id="CLU_058234_1_1_10"/>
<dbReference type="SUPFAM" id="SSF50969">
    <property type="entry name" value="YVTN repeat-like/Quinoprotein amine dehydrogenase"/>
    <property type="match status" value="1"/>
</dbReference>
<protein>
    <recommendedName>
        <fullName evidence="3">Lipoprotein</fullName>
    </recommendedName>
</protein>
<evidence type="ECO:0008006" key="3">
    <source>
        <dbReference type="Google" id="ProtNLM"/>
    </source>
</evidence>
<dbReference type="KEGG" id="rbi:RB2501_08545"/>
<dbReference type="EMBL" id="CP001712">
    <property type="protein sequence ID" value="EAR16937.1"/>
    <property type="molecule type" value="Genomic_DNA"/>
</dbReference>
<gene>
    <name evidence="1" type="ordered locus">RB2501_08545</name>
</gene>
<dbReference type="STRING" id="313596.RB2501_08545"/>
<dbReference type="InterPro" id="IPR011044">
    <property type="entry name" value="Quino_amine_DH_bsu"/>
</dbReference>
<dbReference type="OrthoDB" id="5599486at2"/>
<dbReference type="RefSeq" id="WP_015753693.1">
    <property type="nucleotide sequence ID" value="NC_013222.1"/>
</dbReference>
<organism evidence="1 2">
    <name type="scientific">Robiginitalea biformata (strain ATCC BAA-864 / DSM 15991 / KCTC 12146 / HTCC2501)</name>
    <dbReference type="NCBI Taxonomy" id="313596"/>
    <lineage>
        <taxon>Bacteria</taxon>
        <taxon>Pseudomonadati</taxon>
        <taxon>Bacteroidota</taxon>
        <taxon>Flavobacteriia</taxon>
        <taxon>Flavobacteriales</taxon>
        <taxon>Flavobacteriaceae</taxon>
        <taxon>Robiginitalea</taxon>
    </lineage>
</organism>
<keyword evidence="2" id="KW-1185">Reference proteome</keyword>